<dbReference type="VEuPathDB" id="VectorBase:LLOJ006485"/>
<comment type="similarity">
    <text evidence="2">Belongs to the metallo-dependent hydrolases superfamily. Adenosine and AMP deaminases family.</text>
</comment>
<dbReference type="GO" id="GO:0009117">
    <property type="term" value="P:nucleotide metabolic process"/>
    <property type="evidence" value="ECO:0007669"/>
    <property type="project" value="UniProtKB-KW"/>
</dbReference>
<evidence type="ECO:0000313" key="9">
    <source>
        <dbReference type="EnsemblMetazoa" id="LLOJ006485-PA"/>
    </source>
</evidence>
<dbReference type="PANTHER" id="PTHR11409:SF42">
    <property type="entry name" value="ADENOSINE DEAMINASE-LIKE PROTEIN"/>
    <property type="match status" value="1"/>
</dbReference>
<dbReference type="GO" id="GO:0046872">
    <property type="term" value="F:metal ion binding"/>
    <property type="evidence" value="ECO:0007669"/>
    <property type="project" value="UniProtKB-KW"/>
</dbReference>
<organism evidence="9 10">
    <name type="scientific">Lutzomyia longipalpis</name>
    <name type="common">Sand fly</name>
    <dbReference type="NCBI Taxonomy" id="7200"/>
    <lineage>
        <taxon>Eukaryota</taxon>
        <taxon>Metazoa</taxon>
        <taxon>Ecdysozoa</taxon>
        <taxon>Arthropoda</taxon>
        <taxon>Hexapoda</taxon>
        <taxon>Insecta</taxon>
        <taxon>Pterygota</taxon>
        <taxon>Neoptera</taxon>
        <taxon>Endopterygota</taxon>
        <taxon>Diptera</taxon>
        <taxon>Nematocera</taxon>
        <taxon>Psychodoidea</taxon>
        <taxon>Psychodidae</taxon>
        <taxon>Lutzomyia</taxon>
        <taxon>Lutzomyia</taxon>
    </lineage>
</organism>
<dbReference type="InterPro" id="IPR032466">
    <property type="entry name" value="Metal_Hydrolase"/>
</dbReference>
<dbReference type="EnsemblMetazoa" id="LLOJ006485-RA">
    <property type="protein sequence ID" value="LLOJ006485-PA"/>
    <property type="gene ID" value="LLOJ006485"/>
</dbReference>
<dbReference type="GO" id="GO:0004000">
    <property type="term" value="F:adenosine deaminase activity"/>
    <property type="evidence" value="ECO:0007669"/>
    <property type="project" value="TreeGrafter"/>
</dbReference>
<comment type="catalytic activity">
    <reaction evidence="7">
        <text>N(6)-methyl-AMP + H2O + H(+) = IMP + methylamine</text>
        <dbReference type="Rhea" id="RHEA:16001"/>
        <dbReference type="ChEBI" id="CHEBI:15377"/>
        <dbReference type="ChEBI" id="CHEBI:15378"/>
        <dbReference type="ChEBI" id="CHEBI:58053"/>
        <dbReference type="ChEBI" id="CHEBI:59338"/>
        <dbReference type="ChEBI" id="CHEBI:144842"/>
    </reaction>
    <physiologicalReaction direction="left-to-right" evidence="7">
        <dbReference type="Rhea" id="RHEA:16002"/>
    </physiologicalReaction>
</comment>
<evidence type="ECO:0000313" key="10">
    <source>
        <dbReference type="Proteomes" id="UP000092461"/>
    </source>
</evidence>
<keyword evidence="10" id="KW-1185">Reference proteome</keyword>
<evidence type="ECO:0000256" key="1">
    <source>
        <dbReference type="ARBA" id="ARBA00001947"/>
    </source>
</evidence>
<keyword evidence="3" id="KW-0479">Metal-binding</keyword>
<proteinExistence type="inferred from homology"/>
<dbReference type="GO" id="GO:0046103">
    <property type="term" value="P:inosine biosynthetic process"/>
    <property type="evidence" value="ECO:0007669"/>
    <property type="project" value="TreeGrafter"/>
</dbReference>
<keyword evidence="6" id="KW-0546">Nucleotide metabolism</keyword>
<dbReference type="Gene3D" id="3.20.20.140">
    <property type="entry name" value="Metal-dependent hydrolases"/>
    <property type="match status" value="1"/>
</dbReference>
<reference evidence="9" key="1">
    <citation type="submission" date="2020-05" db="UniProtKB">
        <authorList>
            <consortium name="EnsemblMetazoa"/>
        </authorList>
    </citation>
    <scope>IDENTIFICATION</scope>
    <source>
        <strain evidence="9">Jacobina</strain>
    </source>
</reference>
<name>A0A1B0CP12_LUTLO</name>
<dbReference type="GO" id="GO:0006154">
    <property type="term" value="P:adenosine catabolic process"/>
    <property type="evidence" value="ECO:0007669"/>
    <property type="project" value="TreeGrafter"/>
</dbReference>
<evidence type="ECO:0000256" key="5">
    <source>
        <dbReference type="ARBA" id="ARBA00022833"/>
    </source>
</evidence>
<accession>A0A1B0CP12</accession>
<dbReference type="SUPFAM" id="SSF51556">
    <property type="entry name" value="Metallo-dependent hydrolases"/>
    <property type="match status" value="1"/>
</dbReference>
<keyword evidence="5" id="KW-0862">Zinc</keyword>
<sequence>MAESTEMDYKSLPKIELHAHLNGSLSTSCLTELYHMKYPNTDDPPSHINGYKILDKFVELKDCFERFKYAHDLTDTPKRLKRATEIIINECHDDGVVYLEIRTTPRATEHMTKEVYLSTICEAIIECHEKEPKNPIVKLIPSFDRSKGVNDARDTLDVVLKVREKFPGMIVGIDLSGNPENTNFQDFKPLLQEARNAGLKLTLHCAETAGTEEENMEMLEFGMDRMGHGTFMDESPDTWLTLREKKIPVECCITSNLKCATVPDITKHHIQKLLH</sequence>
<evidence type="ECO:0000256" key="6">
    <source>
        <dbReference type="ARBA" id="ARBA00023080"/>
    </source>
</evidence>
<dbReference type="AlphaFoldDB" id="A0A1B0CP12"/>
<dbReference type="PANTHER" id="PTHR11409">
    <property type="entry name" value="ADENOSINE DEAMINASE"/>
    <property type="match status" value="1"/>
</dbReference>
<dbReference type="VEuPathDB" id="VectorBase:LLONM1_001982"/>
<dbReference type="InterPro" id="IPR001365">
    <property type="entry name" value="A_deaminase_dom"/>
</dbReference>
<dbReference type="InterPro" id="IPR006330">
    <property type="entry name" value="Ado/ade_deaminase"/>
</dbReference>
<feature type="domain" description="Adenosine deaminase" evidence="8">
    <location>
        <begin position="13"/>
        <end position="274"/>
    </location>
</feature>
<keyword evidence="4" id="KW-0378">Hydrolase</keyword>
<dbReference type="Proteomes" id="UP000092461">
    <property type="component" value="Unassembled WGS sequence"/>
</dbReference>
<evidence type="ECO:0000256" key="3">
    <source>
        <dbReference type="ARBA" id="ARBA00022723"/>
    </source>
</evidence>
<evidence type="ECO:0000256" key="7">
    <source>
        <dbReference type="ARBA" id="ARBA00048787"/>
    </source>
</evidence>
<comment type="cofactor">
    <cofactor evidence="1">
        <name>Zn(2+)</name>
        <dbReference type="ChEBI" id="CHEBI:29105"/>
    </cofactor>
</comment>
<dbReference type="Pfam" id="PF00962">
    <property type="entry name" value="A_deaminase"/>
    <property type="match status" value="1"/>
</dbReference>
<evidence type="ECO:0000256" key="2">
    <source>
        <dbReference type="ARBA" id="ARBA00006676"/>
    </source>
</evidence>
<dbReference type="EMBL" id="AJWK01021307">
    <property type="status" value="NOT_ANNOTATED_CDS"/>
    <property type="molecule type" value="Genomic_DNA"/>
</dbReference>
<evidence type="ECO:0000256" key="4">
    <source>
        <dbReference type="ARBA" id="ARBA00022801"/>
    </source>
</evidence>
<protein>
    <recommendedName>
        <fullName evidence="8">Adenosine deaminase domain-containing protein</fullName>
    </recommendedName>
</protein>
<evidence type="ECO:0000259" key="8">
    <source>
        <dbReference type="Pfam" id="PF00962"/>
    </source>
</evidence>